<sequence>MAPRPARGQHFVNSDQPTEILPIIDWQAVKLSPLFLQVPHLALIEFDGPVPKGLQSIGRPENFDELSAEEQLEVKKLRAAQSLYKLYDITTIKHCPGVAAALQFKYSLTDQITGLWALSVTMNQSFKACS</sequence>
<dbReference type="EMBL" id="MDDG01000003">
    <property type="protein sequence ID" value="OQE42945.1"/>
    <property type="molecule type" value="Genomic_DNA"/>
</dbReference>
<comment type="caution">
    <text evidence="1">The sequence shown here is derived from an EMBL/GenBank/DDBJ whole genome shotgun (WGS) entry which is preliminary data.</text>
</comment>
<evidence type="ECO:0000313" key="2">
    <source>
        <dbReference type="Proteomes" id="UP000191500"/>
    </source>
</evidence>
<gene>
    <name evidence="1" type="ORF">PENCOP_c003G07985</name>
</gene>
<evidence type="ECO:0000313" key="1">
    <source>
        <dbReference type="EMBL" id="OQE42945.1"/>
    </source>
</evidence>
<dbReference type="STRING" id="36646.A0A1V6UX10"/>
<protein>
    <submittedName>
        <fullName evidence="1">Uncharacterized protein</fullName>
    </submittedName>
</protein>
<dbReference type="AlphaFoldDB" id="A0A1V6UX10"/>
<organism evidence="1 2">
    <name type="scientific">Penicillium coprophilum</name>
    <dbReference type="NCBI Taxonomy" id="36646"/>
    <lineage>
        <taxon>Eukaryota</taxon>
        <taxon>Fungi</taxon>
        <taxon>Dikarya</taxon>
        <taxon>Ascomycota</taxon>
        <taxon>Pezizomycotina</taxon>
        <taxon>Eurotiomycetes</taxon>
        <taxon>Eurotiomycetidae</taxon>
        <taxon>Eurotiales</taxon>
        <taxon>Aspergillaceae</taxon>
        <taxon>Penicillium</taxon>
    </lineage>
</organism>
<proteinExistence type="predicted"/>
<name>A0A1V6UX10_9EURO</name>
<accession>A0A1V6UX10</accession>
<keyword evidence="2" id="KW-1185">Reference proteome</keyword>
<reference evidence="2" key="1">
    <citation type="journal article" date="2017" name="Nat. Microbiol.">
        <title>Global analysis of biosynthetic gene clusters reveals vast potential of secondary metabolite production in Penicillium species.</title>
        <authorList>
            <person name="Nielsen J.C."/>
            <person name="Grijseels S."/>
            <person name="Prigent S."/>
            <person name="Ji B."/>
            <person name="Dainat J."/>
            <person name="Nielsen K.F."/>
            <person name="Frisvad J.C."/>
            <person name="Workman M."/>
            <person name="Nielsen J."/>
        </authorList>
    </citation>
    <scope>NUCLEOTIDE SEQUENCE [LARGE SCALE GENOMIC DNA]</scope>
    <source>
        <strain evidence="2">IBT 31321</strain>
    </source>
</reference>
<dbReference type="Proteomes" id="UP000191500">
    <property type="component" value="Unassembled WGS sequence"/>
</dbReference>